<dbReference type="InterPro" id="IPR043519">
    <property type="entry name" value="NT_sf"/>
</dbReference>
<feature type="domain" description="MJ1316 RNA cyclic group end recognition" evidence="11">
    <location>
        <begin position="1487"/>
        <end position="1557"/>
    </location>
</feature>
<dbReference type="Gene3D" id="1.10.1410.10">
    <property type="match status" value="1"/>
</dbReference>
<dbReference type="EC" id="2.7.7.19" evidence="3"/>
<protein>
    <recommendedName>
        <fullName evidence="3">polynucleotide adenylyltransferase</fullName>
        <ecNumber evidence="3">2.7.7.19</ecNumber>
    </recommendedName>
</protein>
<evidence type="ECO:0000256" key="7">
    <source>
        <dbReference type="ARBA" id="ARBA00022840"/>
    </source>
</evidence>
<dbReference type="SUPFAM" id="SSF55003">
    <property type="entry name" value="PAP/Archaeal CCA-adding enzyme, C-terminal domain"/>
    <property type="match status" value="1"/>
</dbReference>
<dbReference type="Proteomes" id="UP000737391">
    <property type="component" value="Unassembled WGS sequence"/>
</dbReference>
<name>A0A9P5B6D2_9HYPO</name>
<dbReference type="Pfam" id="PF04928">
    <property type="entry name" value="PAP_central"/>
    <property type="match status" value="1"/>
</dbReference>
<dbReference type="EMBL" id="LUFC02001002">
    <property type="protein sequence ID" value="KAF4490164.1"/>
    <property type="molecule type" value="Genomic_DNA"/>
</dbReference>
<keyword evidence="5" id="KW-0808">Transferase</keyword>
<keyword evidence="14" id="KW-1185">Reference proteome</keyword>
<evidence type="ECO:0000256" key="6">
    <source>
        <dbReference type="ARBA" id="ARBA00022741"/>
    </source>
</evidence>
<reference evidence="13" key="1">
    <citation type="submission" date="2020-01" db="EMBL/GenBank/DDBJ databases">
        <title>Identification and distribution of gene clusters putatively required for synthesis of sphingolipid metabolism inhibitors in phylogenetically diverse species of the filamentous fungus Fusarium.</title>
        <authorList>
            <person name="Kim H.-S."/>
            <person name="Busman M."/>
            <person name="Brown D.W."/>
            <person name="Divon H."/>
            <person name="Uhlig S."/>
            <person name="Proctor R.H."/>
        </authorList>
    </citation>
    <scope>NUCLEOTIDE SEQUENCE</scope>
    <source>
        <strain evidence="13">NRRL 31653</strain>
    </source>
</reference>
<dbReference type="GO" id="GO:1990817">
    <property type="term" value="F:poly(A) RNA polymerase activity"/>
    <property type="evidence" value="ECO:0007669"/>
    <property type="project" value="UniProtKB-EC"/>
</dbReference>
<comment type="caution">
    <text evidence="13">The sequence shown here is derived from an EMBL/GenBank/DDBJ whole genome shotgun (WGS) entry which is preliminary data.</text>
</comment>
<dbReference type="GO" id="GO:0005634">
    <property type="term" value="C:nucleus"/>
    <property type="evidence" value="ECO:0007669"/>
    <property type="project" value="UniProtKB-SubCell"/>
</dbReference>
<dbReference type="Pfam" id="PF03372">
    <property type="entry name" value="Exo_endo_phos"/>
    <property type="match status" value="1"/>
</dbReference>
<dbReference type="InterPro" id="IPR005135">
    <property type="entry name" value="Endo/exonuclease/phosphatase"/>
</dbReference>
<dbReference type="PANTHER" id="PTHR10682:SF23">
    <property type="entry name" value="POLYNUCLEOTIDE ADENYLYLTRANSFERASE"/>
    <property type="match status" value="1"/>
</dbReference>
<accession>A0A9P5B6D2</accession>
<dbReference type="Gene3D" id="3.90.1140.10">
    <property type="entry name" value="Cyclic phosphodiesterase"/>
    <property type="match status" value="1"/>
</dbReference>
<evidence type="ECO:0000256" key="4">
    <source>
        <dbReference type="ARBA" id="ARBA00022664"/>
    </source>
</evidence>
<proteinExistence type="inferred from homology"/>
<dbReference type="SUPFAM" id="SSF81631">
    <property type="entry name" value="PAP/OAS1 substrate-binding domain"/>
    <property type="match status" value="1"/>
</dbReference>
<evidence type="ECO:0000256" key="5">
    <source>
        <dbReference type="ARBA" id="ARBA00022679"/>
    </source>
</evidence>
<evidence type="ECO:0000256" key="3">
    <source>
        <dbReference type="ARBA" id="ARBA00012388"/>
    </source>
</evidence>
<keyword evidence="7" id="KW-0067">ATP-binding</keyword>
<sequence length="1573" mass="175978">SAAVTEPEPSSPVAVFTGETPEHHVTLPPYSGPSIPSTAVSAPASQATGAHKGPARFPGLPRVDYRLYSPPLFKLSNDYKTLSSRAEYLSVKPEALIALIRAQASVPPKPQIHIRGSRGRKVDFDIKLNLMSLLVPDDDNQRLDYIRCVGDGELAYRGGLKPDVLPEVGDAGLDEWCCRFVQDPASVKLFTLERVVTNLDTAWLEGQFRSLVAALNYRGVVDVSFVVTHSRVVIQNPDKVNQFFTSVTSLFSGKYKYEVAKVVWPFATVKNGEPDRRCIVQSEETWWREWRDPIKYAISQKRHGWVTVEDKLEALMEGKGHETGIIDWGPENMGLSSLRHSASGSHHIIQLIPSITWDLEENLIKVMEKTDQTSLYGFDSHETALCVIPPRGLWPSVDRLRSLYDKAYSAWPPHVNLIYPFVQPEVLGNAAQVLEGLAIQDRPHLALDVADCFKHKSSNTILLGLNSKSTTSELSKIRDIICNALGCSHGAQNERFVPHMTIGQSEDASAAPHHFLLEKARLLAPIEWKMKEIAVLIRDGAVAQGGSGPRPMRLWGTLDLESGILNRITPPQSFNDHLNKMSTIAFQPCYHSIQSSGACETAESTNTSPGTNEVILERLVVASYNVLAEFEWPPQSYRHPALVENLLSARAAADIVVLQEVTDHFLPDLLANKDIRSRYPFVTHGPPDQSGIGPLPSLLNTVVLSRFEFEWHYLPFHRKHKGCTVARFPGIGTRDADDGKFKPWILVACHLSQGLTEGAVATKKNEVQKMLDYLSAAFLQHPCIIAGDFNLATSTYTIDAAKKKNDISAQTVHQLREIDRAISDSGFLDTWLATRLESGESSDITNEKRNVLDSFQGEQGATFDPLTNTLASDLVGNGLNNRPQRYDKILVKVNGHYNPHGFNMFGQTTFDSPKQGGTTYASDHWGIRCLLVKSSPSDMSRSCVPEMKIVFRQPPPGLANSESLEDFLEGHGCLPNERERTDRVEAIKTLEMVLQNATSSISENDSRSGPAFIVVPVGSYGLGVWTSSSDIDCLCIGPFSSKTFFTLAVQRLKRTTTLGVRILRRVKANSGNMLELEVNGIKVDLQYCAAASIAERWPEVMKRPASDPAFALSFQALAKLKPVRDLFYLRRSLPDMVQYRMAHLFIKSWAQARGIYSAKFGFLGGIHISVLLVPVCKALAYENETITPTDIVVTFFHHYSEFDWKNSMVFDSFFHKELRYNRTFREPLCLVGWHAPALNTAPIASIPTVATISSEFGRAKKLLSDDECTWGKLLGIEPETALGSVQAPASTEFLQAFKTYIKIDAHYWGPSQEKSGRFIGWLESRCVMLLVDINRKMKNLLARIWPSRFLDVSARAETSGAEYHGCYLIGLAWDDDSNKEDAKEVGMAMQTVLQEFEARIRRDEKYYDSQLCWMSATVARAHDLGSLEVDQSLWGEYGGETDDDGSDEELEEEEIFDDAEEESKEHKSTVPGSRAAIVDKTPGLGKFRTAADVLNRLRWDPNFDSGDYIIGYEDRFLGARERAVEHWKTEQTDEEFIPQHRILYFKRREDNVIVWERRTRIDEIFGSGVKIDR</sequence>
<keyword evidence="6" id="KW-0547">Nucleotide-binding</keyword>
<dbReference type="Gene3D" id="3.30.460.10">
    <property type="entry name" value="Beta Polymerase, domain 2"/>
    <property type="match status" value="1"/>
</dbReference>
<dbReference type="InterPro" id="IPR036691">
    <property type="entry name" value="Endo/exonu/phosph_ase_sf"/>
</dbReference>
<dbReference type="InterPro" id="IPR007012">
    <property type="entry name" value="PolA_pol_cen_dom"/>
</dbReference>
<feature type="domain" description="Endonuclease/exonuclease/phosphatase" evidence="10">
    <location>
        <begin position="622"/>
        <end position="816"/>
    </location>
</feature>
<dbReference type="GO" id="GO:0031123">
    <property type="term" value="P:RNA 3'-end processing"/>
    <property type="evidence" value="ECO:0007669"/>
    <property type="project" value="InterPro"/>
</dbReference>
<evidence type="ECO:0000259" key="12">
    <source>
        <dbReference type="Pfam" id="PF04928"/>
    </source>
</evidence>
<dbReference type="GO" id="GO:0005524">
    <property type="term" value="F:ATP binding"/>
    <property type="evidence" value="ECO:0007669"/>
    <property type="project" value="UniProtKB-KW"/>
</dbReference>
<dbReference type="PANTHER" id="PTHR10682">
    <property type="entry name" value="POLY A POLYMERASE"/>
    <property type="match status" value="1"/>
</dbReference>
<feature type="domain" description="Poly(A) polymerase central" evidence="12">
    <location>
        <begin position="1139"/>
        <end position="1217"/>
    </location>
</feature>
<dbReference type="SUPFAM" id="SSF55144">
    <property type="entry name" value="LigT-like"/>
    <property type="match status" value="1"/>
</dbReference>
<evidence type="ECO:0000256" key="8">
    <source>
        <dbReference type="ARBA" id="ARBA00023242"/>
    </source>
</evidence>
<dbReference type="GO" id="GO:0003723">
    <property type="term" value="F:RNA binding"/>
    <property type="evidence" value="ECO:0007669"/>
    <property type="project" value="InterPro"/>
</dbReference>
<dbReference type="Pfam" id="PF04457">
    <property type="entry name" value="MJ1316"/>
    <property type="match status" value="1"/>
</dbReference>
<evidence type="ECO:0000259" key="11">
    <source>
        <dbReference type="Pfam" id="PF04457"/>
    </source>
</evidence>
<dbReference type="SUPFAM" id="SSF56219">
    <property type="entry name" value="DNase I-like"/>
    <property type="match status" value="1"/>
</dbReference>
<feature type="region of interest" description="Disordered" evidence="9">
    <location>
        <begin position="1"/>
        <end position="55"/>
    </location>
</feature>
<evidence type="ECO:0000256" key="2">
    <source>
        <dbReference type="ARBA" id="ARBA00010912"/>
    </source>
</evidence>
<feature type="compositionally biased region" description="Polar residues" evidence="9">
    <location>
        <begin position="34"/>
        <end position="48"/>
    </location>
</feature>
<evidence type="ECO:0000313" key="14">
    <source>
        <dbReference type="Proteomes" id="UP000737391"/>
    </source>
</evidence>
<dbReference type="InterPro" id="IPR040459">
    <property type="entry name" value="MJ1316"/>
</dbReference>
<keyword evidence="4" id="KW-0507">mRNA processing</keyword>
<dbReference type="Gene3D" id="3.60.10.10">
    <property type="entry name" value="Endonuclease/exonuclease/phosphatase"/>
    <property type="match status" value="1"/>
</dbReference>
<gene>
    <name evidence="13" type="ORF">FAGAP_11060</name>
</gene>
<dbReference type="SUPFAM" id="SSF81301">
    <property type="entry name" value="Nucleotidyltransferase"/>
    <property type="match status" value="1"/>
</dbReference>
<evidence type="ECO:0000259" key="10">
    <source>
        <dbReference type="Pfam" id="PF03372"/>
    </source>
</evidence>
<keyword evidence="8" id="KW-0539">Nucleus</keyword>
<organism evidence="13 14">
    <name type="scientific">Fusarium agapanthi</name>
    <dbReference type="NCBI Taxonomy" id="1803897"/>
    <lineage>
        <taxon>Eukaryota</taxon>
        <taxon>Fungi</taxon>
        <taxon>Dikarya</taxon>
        <taxon>Ascomycota</taxon>
        <taxon>Pezizomycotina</taxon>
        <taxon>Sordariomycetes</taxon>
        <taxon>Hypocreomycetidae</taxon>
        <taxon>Hypocreales</taxon>
        <taxon>Nectriaceae</taxon>
        <taxon>Fusarium</taxon>
        <taxon>Fusarium fujikuroi species complex</taxon>
    </lineage>
</organism>
<dbReference type="InterPro" id="IPR009097">
    <property type="entry name" value="Cyclic_Pdiesterase"/>
</dbReference>
<comment type="subcellular location">
    <subcellularLocation>
        <location evidence="1">Nucleus</location>
    </subcellularLocation>
</comment>
<comment type="similarity">
    <text evidence="2">Belongs to the poly(A) polymerase family.</text>
</comment>
<dbReference type="Pfam" id="PF13563">
    <property type="entry name" value="2_5_RNA_ligase2"/>
    <property type="match status" value="1"/>
</dbReference>
<evidence type="ECO:0000313" key="13">
    <source>
        <dbReference type="EMBL" id="KAF4490164.1"/>
    </source>
</evidence>
<evidence type="ECO:0000256" key="1">
    <source>
        <dbReference type="ARBA" id="ARBA00004123"/>
    </source>
</evidence>
<evidence type="ECO:0000256" key="9">
    <source>
        <dbReference type="SAM" id="MobiDB-lite"/>
    </source>
</evidence>
<dbReference type="InterPro" id="IPR011068">
    <property type="entry name" value="NuclTrfase_I-like_C"/>
</dbReference>
<dbReference type="GO" id="GO:0006397">
    <property type="term" value="P:mRNA processing"/>
    <property type="evidence" value="ECO:0007669"/>
    <property type="project" value="UniProtKB-KW"/>
</dbReference>
<dbReference type="Gene3D" id="3.30.70.590">
    <property type="entry name" value="Poly(A) polymerase predicted RNA binding domain"/>
    <property type="match status" value="1"/>
</dbReference>
<feature type="non-terminal residue" evidence="13">
    <location>
        <position position="1"/>
    </location>
</feature>
<dbReference type="OrthoDB" id="10263155at2759"/>